<dbReference type="Gene3D" id="1.10.10.10">
    <property type="entry name" value="Winged helix-like DNA-binding domain superfamily/Winged helix DNA-binding domain"/>
    <property type="match status" value="1"/>
</dbReference>
<dbReference type="InterPro" id="IPR036390">
    <property type="entry name" value="WH_DNA-bd_sf"/>
</dbReference>
<dbReference type="RefSeq" id="WP_221303294.1">
    <property type="nucleotide sequence ID" value="NZ_JACHHN010000011.1"/>
</dbReference>
<proteinExistence type="inferred from homology"/>
<protein>
    <submittedName>
        <fullName evidence="6">DNA-binding transcriptional LysR family regulator</fullName>
    </submittedName>
</protein>
<evidence type="ECO:0000256" key="1">
    <source>
        <dbReference type="ARBA" id="ARBA00009437"/>
    </source>
</evidence>
<dbReference type="GO" id="GO:0032993">
    <property type="term" value="C:protein-DNA complex"/>
    <property type="evidence" value="ECO:0007669"/>
    <property type="project" value="TreeGrafter"/>
</dbReference>
<keyword evidence="3 6" id="KW-0238">DNA-binding</keyword>
<dbReference type="EMBL" id="JACHHN010000011">
    <property type="protein sequence ID" value="MBB5193429.1"/>
    <property type="molecule type" value="Genomic_DNA"/>
</dbReference>
<gene>
    <name evidence="6" type="ORF">HNQ50_004186</name>
</gene>
<organism evidence="6 7">
    <name type="scientific">Silvimonas terrae</name>
    <dbReference type="NCBI Taxonomy" id="300266"/>
    <lineage>
        <taxon>Bacteria</taxon>
        <taxon>Pseudomonadati</taxon>
        <taxon>Pseudomonadota</taxon>
        <taxon>Betaproteobacteria</taxon>
        <taxon>Neisseriales</taxon>
        <taxon>Chitinibacteraceae</taxon>
        <taxon>Silvimonas</taxon>
    </lineage>
</organism>
<dbReference type="FunFam" id="1.10.10.10:FF:000001">
    <property type="entry name" value="LysR family transcriptional regulator"/>
    <property type="match status" value="1"/>
</dbReference>
<name>A0A840RIC2_9NEIS</name>
<dbReference type="GO" id="GO:0003700">
    <property type="term" value="F:DNA-binding transcription factor activity"/>
    <property type="evidence" value="ECO:0007669"/>
    <property type="project" value="InterPro"/>
</dbReference>
<dbReference type="GO" id="GO:0003677">
    <property type="term" value="F:DNA binding"/>
    <property type="evidence" value="ECO:0007669"/>
    <property type="project" value="UniProtKB-KW"/>
</dbReference>
<keyword evidence="7" id="KW-1185">Reference proteome</keyword>
<dbReference type="PRINTS" id="PR00039">
    <property type="entry name" value="HTHLYSR"/>
</dbReference>
<evidence type="ECO:0000313" key="6">
    <source>
        <dbReference type="EMBL" id="MBB5193429.1"/>
    </source>
</evidence>
<comment type="caution">
    <text evidence="6">The sequence shown here is derived from an EMBL/GenBank/DDBJ whole genome shotgun (WGS) entry which is preliminary data.</text>
</comment>
<dbReference type="Proteomes" id="UP000543030">
    <property type="component" value="Unassembled WGS sequence"/>
</dbReference>
<dbReference type="Gene3D" id="3.40.190.10">
    <property type="entry name" value="Periplasmic binding protein-like II"/>
    <property type="match status" value="2"/>
</dbReference>
<dbReference type="InterPro" id="IPR036388">
    <property type="entry name" value="WH-like_DNA-bd_sf"/>
</dbReference>
<dbReference type="InterPro" id="IPR000847">
    <property type="entry name" value="LysR_HTH_N"/>
</dbReference>
<dbReference type="PANTHER" id="PTHR30346:SF17">
    <property type="entry name" value="LYSR FAMILY TRANSCRIPTIONAL REGULATOR"/>
    <property type="match status" value="1"/>
</dbReference>
<evidence type="ECO:0000256" key="2">
    <source>
        <dbReference type="ARBA" id="ARBA00023015"/>
    </source>
</evidence>
<dbReference type="PROSITE" id="PS50931">
    <property type="entry name" value="HTH_LYSR"/>
    <property type="match status" value="1"/>
</dbReference>
<evidence type="ECO:0000256" key="4">
    <source>
        <dbReference type="ARBA" id="ARBA00023163"/>
    </source>
</evidence>
<keyword evidence="2" id="KW-0805">Transcription regulation</keyword>
<dbReference type="Pfam" id="PF00126">
    <property type="entry name" value="HTH_1"/>
    <property type="match status" value="1"/>
</dbReference>
<dbReference type="SUPFAM" id="SSF46785">
    <property type="entry name" value="Winged helix' DNA-binding domain"/>
    <property type="match status" value="1"/>
</dbReference>
<evidence type="ECO:0000313" key="7">
    <source>
        <dbReference type="Proteomes" id="UP000543030"/>
    </source>
</evidence>
<reference evidence="6 7" key="1">
    <citation type="submission" date="2020-08" db="EMBL/GenBank/DDBJ databases">
        <title>Genomic Encyclopedia of Type Strains, Phase IV (KMG-IV): sequencing the most valuable type-strain genomes for metagenomic binning, comparative biology and taxonomic classification.</title>
        <authorList>
            <person name="Goeker M."/>
        </authorList>
    </citation>
    <scope>NUCLEOTIDE SEQUENCE [LARGE SCALE GENOMIC DNA]</scope>
    <source>
        <strain evidence="6 7">DSM 18233</strain>
    </source>
</reference>
<dbReference type="InterPro" id="IPR005119">
    <property type="entry name" value="LysR_subst-bd"/>
</dbReference>
<dbReference type="SUPFAM" id="SSF53850">
    <property type="entry name" value="Periplasmic binding protein-like II"/>
    <property type="match status" value="1"/>
</dbReference>
<dbReference type="AlphaFoldDB" id="A0A840RIC2"/>
<feature type="domain" description="HTH lysR-type" evidence="5">
    <location>
        <begin position="6"/>
        <end position="63"/>
    </location>
</feature>
<accession>A0A840RIC2</accession>
<sequence length="306" mass="34389">MFYDSMELRQLRYFVTVAEELHFGRAAERLGITQPPLSQQIQALEQDMQVRLFNRTNRRVELTEAGRTFLDHARRILQQLEYAVEQAVHAHRGESGELRLGLTGSAPYTAVFGRAIHAFREHHPAVQLTLREMTTPQQINALLERWLDMAVIRPIALPESLAVLELMREPLVVAMHTSHPAARSQPTDKVSLAQFADDDFVMLPRGMGITMADQVWTLCRDAGFVPRVAQEVRETSTQVALIAAGFGVAILSALQQRIQVETVTYRTIADPAAQTAVWLAWRRENPPPLVRAMLDIARAEVRNAGG</sequence>
<evidence type="ECO:0000259" key="5">
    <source>
        <dbReference type="PROSITE" id="PS50931"/>
    </source>
</evidence>
<dbReference type="CDD" id="cd08414">
    <property type="entry name" value="PBP2_LTTR_aromatics_like"/>
    <property type="match status" value="1"/>
</dbReference>
<comment type="similarity">
    <text evidence="1">Belongs to the LysR transcriptional regulatory family.</text>
</comment>
<dbReference type="PANTHER" id="PTHR30346">
    <property type="entry name" value="TRANSCRIPTIONAL DUAL REGULATOR HCAR-RELATED"/>
    <property type="match status" value="1"/>
</dbReference>
<keyword evidence="4" id="KW-0804">Transcription</keyword>
<evidence type="ECO:0000256" key="3">
    <source>
        <dbReference type="ARBA" id="ARBA00023125"/>
    </source>
</evidence>
<dbReference type="Pfam" id="PF03466">
    <property type="entry name" value="LysR_substrate"/>
    <property type="match status" value="1"/>
</dbReference>